<evidence type="ECO:0000256" key="10">
    <source>
        <dbReference type="ARBA" id="ARBA00023163"/>
    </source>
</evidence>
<reference evidence="17" key="1">
    <citation type="journal article" date="2010" name="Nature">
        <title>The Amphimedon queenslandica genome and the evolution of animal complexity.</title>
        <authorList>
            <person name="Srivastava M."/>
            <person name="Simakov O."/>
            <person name="Chapman J."/>
            <person name="Fahey B."/>
            <person name="Gauthier M.E."/>
            <person name="Mitros T."/>
            <person name="Richards G.S."/>
            <person name="Conaco C."/>
            <person name="Dacre M."/>
            <person name="Hellsten U."/>
            <person name="Larroux C."/>
            <person name="Putnam N.H."/>
            <person name="Stanke M."/>
            <person name="Adamska M."/>
            <person name="Darling A."/>
            <person name="Degnan S.M."/>
            <person name="Oakley T.H."/>
            <person name="Plachetzki D.C."/>
            <person name="Zhai Y."/>
            <person name="Adamski M."/>
            <person name="Calcino A."/>
            <person name="Cummins S.F."/>
            <person name="Goodstein D.M."/>
            <person name="Harris C."/>
            <person name="Jackson D.J."/>
            <person name="Leys S.P."/>
            <person name="Shu S."/>
            <person name="Woodcroft B.J."/>
            <person name="Vervoort M."/>
            <person name="Kosik K.S."/>
            <person name="Manning G."/>
            <person name="Degnan B.M."/>
            <person name="Rokhsar D.S."/>
        </authorList>
    </citation>
    <scope>NUCLEOTIDE SEQUENCE [LARGE SCALE GENOMIC DNA]</scope>
</reference>
<evidence type="ECO:0000256" key="6">
    <source>
        <dbReference type="ARBA" id="ARBA00022695"/>
    </source>
</evidence>
<dbReference type="EC" id="2.7.7.6" evidence="14"/>
<evidence type="ECO:0000256" key="9">
    <source>
        <dbReference type="ARBA" id="ARBA00022842"/>
    </source>
</evidence>
<keyword evidence="10 14" id="KW-0804">Transcription</keyword>
<dbReference type="PANTHER" id="PTHR48446:SF1">
    <property type="entry name" value="DNA-DIRECTED RNA POLYMERASE SUBUNIT BETA' N-TERMINAL SECTION"/>
    <property type="match status" value="1"/>
</dbReference>
<comment type="subunit">
    <text evidence="3">Component of the RNA polymerase III (Pol III) complex consisting of 17 subunits.</text>
</comment>
<keyword evidence="8" id="KW-0862">Zinc</keyword>
<dbReference type="InterPro" id="IPR042102">
    <property type="entry name" value="RNA_pol_Rpb1_3_sf"/>
</dbReference>
<dbReference type="Pfam" id="PF04983">
    <property type="entry name" value="RNA_pol_Rpb1_3"/>
    <property type="match status" value="1"/>
</dbReference>
<dbReference type="Proteomes" id="UP000007879">
    <property type="component" value="Unassembled WGS sequence"/>
</dbReference>
<evidence type="ECO:0000256" key="1">
    <source>
        <dbReference type="ARBA" id="ARBA00004123"/>
    </source>
</evidence>
<dbReference type="OrthoDB" id="270392at2759"/>
<reference evidence="16" key="2">
    <citation type="submission" date="2017-05" db="UniProtKB">
        <authorList>
            <consortium name="EnsemblMetazoa"/>
        </authorList>
    </citation>
    <scope>IDENTIFICATION</scope>
</reference>
<keyword evidence="17" id="KW-1185">Reference proteome</keyword>
<dbReference type="Gene3D" id="4.10.860.120">
    <property type="entry name" value="RNA polymerase II, clamp domain"/>
    <property type="match status" value="1"/>
</dbReference>
<dbReference type="Pfam" id="PF05000">
    <property type="entry name" value="RNA_pol_Rpb1_4"/>
    <property type="match status" value="1"/>
</dbReference>
<evidence type="ECO:0000256" key="2">
    <source>
        <dbReference type="ARBA" id="ARBA00006460"/>
    </source>
</evidence>
<dbReference type="Pfam" id="PF04998">
    <property type="entry name" value="RNA_pol_Rpb1_5"/>
    <property type="match status" value="1"/>
</dbReference>
<dbReference type="FunFam" id="3.30.1490.180:FF:000002">
    <property type="entry name" value="DNA-directed RNA polymerase subunit"/>
    <property type="match status" value="1"/>
</dbReference>
<dbReference type="Gene3D" id="2.40.40.20">
    <property type="match status" value="1"/>
</dbReference>
<dbReference type="NCBIfam" id="NF006336">
    <property type="entry name" value="PRK08566.1"/>
    <property type="match status" value="1"/>
</dbReference>
<keyword evidence="11" id="KW-0539">Nucleus</keyword>
<protein>
    <recommendedName>
        <fullName evidence="14">DNA-directed RNA polymerase subunit</fullName>
        <ecNumber evidence="14">2.7.7.6</ecNumber>
    </recommendedName>
</protein>
<dbReference type="FunFam" id="1.10.150.390:FF:000004">
    <property type="entry name" value="DNA-directed RNA polymerase subunit"/>
    <property type="match status" value="1"/>
</dbReference>
<dbReference type="Gene3D" id="6.20.50.80">
    <property type="match status" value="1"/>
</dbReference>
<evidence type="ECO:0000256" key="14">
    <source>
        <dbReference type="RuleBase" id="RU004279"/>
    </source>
</evidence>
<keyword evidence="9" id="KW-0460">Magnesium</keyword>
<dbReference type="Gene3D" id="1.10.274.100">
    <property type="entry name" value="RNA polymerase Rpb1, domain 3"/>
    <property type="match status" value="1"/>
</dbReference>
<dbReference type="FunFam" id="1.10.274.100:FF:000003">
    <property type="entry name" value="DNA-directed RNA polymerase subunit"/>
    <property type="match status" value="1"/>
</dbReference>
<dbReference type="SMART" id="SM00663">
    <property type="entry name" value="RPOLA_N"/>
    <property type="match status" value="1"/>
</dbReference>
<dbReference type="InterPro" id="IPR007083">
    <property type="entry name" value="RNA_pol_Rpb1_4"/>
</dbReference>
<dbReference type="Gene3D" id="6.10.250.2940">
    <property type="match status" value="1"/>
</dbReference>
<evidence type="ECO:0000313" key="17">
    <source>
        <dbReference type="Proteomes" id="UP000007879"/>
    </source>
</evidence>
<dbReference type="Pfam" id="PF04997">
    <property type="entry name" value="RNA_pol_Rpb1_1"/>
    <property type="match status" value="1"/>
</dbReference>
<dbReference type="GO" id="GO:0003677">
    <property type="term" value="F:DNA binding"/>
    <property type="evidence" value="ECO:0007669"/>
    <property type="project" value="InterPro"/>
</dbReference>
<dbReference type="Gene3D" id="1.10.132.30">
    <property type="match status" value="1"/>
</dbReference>
<keyword evidence="4 14" id="KW-0240">DNA-directed RNA polymerase</keyword>
<dbReference type="SUPFAM" id="SSF64484">
    <property type="entry name" value="beta and beta-prime subunits of DNA dependent RNA-polymerase"/>
    <property type="match status" value="1"/>
</dbReference>
<dbReference type="CDD" id="cd02736">
    <property type="entry name" value="RNAP_III_Rpc1_C"/>
    <property type="match status" value="1"/>
</dbReference>
<dbReference type="GO" id="GO:0003899">
    <property type="term" value="F:DNA-directed RNA polymerase activity"/>
    <property type="evidence" value="ECO:0007669"/>
    <property type="project" value="UniProtKB-EC"/>
</dbReference>
<dbReference type="PANTHER" id="PTHR48446">
    <property type="entry name" value="DNA-DIRECTED RNA POLYMERASE SUBUNIT BETA' N-TERMINAL SECTION"/>
    <property type="match status" value="1"/>
</dbReference>
<dbReference type="FunCoup" id="A0A1X7UDI1">
    <property type="interactions" value="634"/>
</dbReference>
<dbReference type="InterPro" id="IPR007081">
    <property type="entry name" value="RNA_pol_Rpb1_5"/>
</dbReference>
<keyword evidence="7" id="KW-0479">Metal-binding</keyword>
<dbReference type="GO" id="GO:0000428">
    <property type="term" value="C:DNA-directed RNA polymerase complex"/>
    <property type="evidence" value="ECO:0007669"/>
    <property type="project" value="UniProtKB-KW"/>
</dbReference>
<dbReference type="InterPro" id="IPR000722">
    <property type="entry name" value="RNA_pol_asu"/>
</dbReference>
<dbReference type="Gene3D" id="1.10.150.390">
    <property type="match status" value="1"/>
</dbReference>
<comment type="similarity">
    <text evidence="2 14">Belongs to the RNA polymerase beta' chain family.</text>
</comment>
<keyword evidence="6 14" id="KW-0548">Nucleotidyltransferase</keyword>
<dbReference type="InParanoid" id="A0A1X7UDI1"/>
<accession>A0A1X7UDI1</accession>
<dbReference type="FunFam" id="1.10.132.30:FF:000001">
    <property type="entry name" value="DNA-directed RNA polymerase subunit"/>
    <property type="match status" value="1"/>
</dbReference>
<feature type="domain" description="RNA polymerase N-terminal" evidence="15">
    <location>
        <begin position="247"/>
        <end position="551"/>
    </location>
</feature>
<gene>
    <name evidence="16" type="primary">100641262</name>
</gene>
<name>A0A1X7UDI1_AMPQE</name>
<evidence type="ECO:0000256" key="3">
    <source>
        <dbReference type="ARBA" id="ARBA00011206"/>
    </source>
</evidence>
<dbReference type="GO" id="GO:0005654">
    <property type="term" value="C:nucleoplasm"/>
    <property type="evidence" value="ECO:0007669"/>
    <property type="project" value="UniProtKB-ARBA"/>
</dbReference>
<dbReference type="InterPro" id="IPR044893">
    <property type="entry name" value="RNA_pol_Rpb1_clamp_domain"/>
</dbReference>
<comment type="function">
    <text evidence="13">DNA-dependent RNA polymerase catalyzes the transcription of DNA into RNA using the four ribonucleoside triphosphates as substrates. Largest and catalytic core component of RNA polymerase III which synthesizes small RNAs, such as 5S rRNA and tRNAs. Forms the polymerase active center together with the second largest subunit. A single-stranded DNA template strand of the promoter is positioned within the central active site cleft of Pol III. A bridging helix emanates from RPC1 and crosses the cleft near the catalytic site and is thought to promote translocation of Pol III by acting as a ratchet that moves the RNA-DNA hybrid through the active site by switching from straight to bent conformations at each step of nucleotide addition.</text>
</comment>
<keyword evidence="5 14" id="KW-0808">Transferase</keyword>
<dbReference type="eggNOG" id="KOG0261">
    <property type="taxonomic scope" value="Eukaryota"/>
</dbReference>
<dbReference type="InterPro" id="IPR007080">
    <property type="entry name" value="RNA_pol_Rpb1_1"/>
</dbReference>
<evidence type="ECO:0000256" key="5">
    <source>
        <dbReference type="ARBA" id="ARBA00022679"/>
    </source>
</evidence>
<evidence type="ECO:0000256" key="12">
    <source>
        <dbReference type="ARBA" id="ARBA00048552"/>
    </source>
</evidence>
<dbReference type="CDD" id="cd02583">
    <property type="entry name" value="RNAP_III_RPC1_N"/>
    <property type="match status" value="1"/>
</dbReference>
<evidence type="ECO:0000259" key="15">
    <source>
        <dbReference type="SMART" id="SM00663"/>
    </source>
</evidence>
<dbReference type="GO" id="GO:0046872">
    <property type="term" value="F:metal ion binding"/>
    <property type="evidence" value="ECO:0007669"/>
    <property type="project" value="UniProtKB-KW"/>
</dbReference>
<evidence type="ECO:0000256" key="7">
    <source>
        <dbReference type="ARBA" id="ARBA00022723"/>
    </source>
</evidence>
<evidence type="ECO:0000256" key="8">
    <source>
        <dbReference type="ARBA" id="ARBA00022833"/>
    </source>
</evidence>
<dbReference type="InterPro" id="IPR007066">
    <property type="entry name" value="RNA_pol_Rpb1_3"/>
</dbReference>
<dbReference type="FunFam" id="4.10.860.120:FF:000004">
    <property type="entry name" value="DNA-directed RNA polymerase subunit"/>
    <property type="match status" value="1"/>
</dbReference>
<dbReference type="InterPro" id="IPR035698">
    <property type="entry name" value="RNAP_III_Rpc1_C"/>
</dbReference>
<dbReference type="InterPro" id="IPR015700">
    <property type="entry name" value="RPC1"/>
</dbReference>
<dbReference type="InterPro" id="IPR035697">
    <property type="entry name" value="RNAP_III_RPC1_N"/>
</dbReference>
<sequence>MKKQVISRESDTTKIIDRIQFSLFSPNKIQQQAHVHVFNSALYAQDSRIPVPFGVLDNKMGTNQKDSVCKTCDKSLSDCVGHYGYIDLQLPVFHVGYFRNTISILQVICKTCSRVLVTGTDRQSYFDLLSRPFISSLAKKTIFKKINEKCKKISTCPHCQSTNGSVKKCGVFKILHEKIRKEKKFQSESSAFRETFAEAVIHNRDLEQYLNKAQEILTPLKVLNLFRNIPDEDIVLLGMTLAAGRPEDLIVTRLLVPPLCIRPSVVSDTQAGTTEDDVTIKLRDIIFANDVIHRHRTTGAKVEMILEMWDYLQLQVALYINSEVSGIPPSMIPKKTTRGFVQRLKGKQGRFRGNLSGKRVDFSGRTVISPDPNMRIDQVAVPIHVAKIMTYPEKVTKHNIGLMRQLVINGPDKHPGANFMTHKGQNKRFLKYGDRKKIASELKHGDIVERHMIDGDVVLFNRQPSLHKLSIMAHFVKVMPHRTFRFNECVCTPYNADFDGDEMNLHLPQTEEAKAEALVLMGVKSNLVTPRNGEPLIAAIQDFISASFLLTQKDVFFDRAQFFQIVSAMLSNHDSNIKIDIPPPAIIKPVKLWTGKQVMSVLISPNKKSNVIINLRAKGKQYTKGEDMCSNDSFVVIHNSSHLCGSLDKATLGSGSKNSIFFVLLRDYGEQEAADCMSRLARLTPYYLSNRGFSIGIGDVTPGRGLVNAKNKLVEEGYANCDQFIQSFLDKKLQTQPGCTADETLEAKIVHELSKIREDSGKVCKTELHPTNTPLNMALCGSKGSFINISQMIACVGQQAISGKRTPDGFEDRTLPHFPRNSKAPAAKGFVKNSFYTGLVPTEFFFHTMGGREGLVDTAVKTAETGYMQRRLVKSLEDLCCHYDNTVRDSDGHIVQFIYGGDGLDPAAMEGKDKPVDFTHVLHHVTMKFPCKSEPALSPLGFQKLFDQFCDYKRFHLCNDTFKTELKDFLAKKISKLQGLWSFFNITDTTSENSDNSDITYISPVLYQLGRITSTQFWTFVDTCIDKFLKSRIEPGSAVGAICAQSIGEPGTQMTLKTFHFAGVASMNITLGVPRIKEIINAAKTISTPIISTSLVIEDDPEAARLVKGRIEKTLLGEVSRYIEEAYEVDGCFLCIKLDKRRIRLLKLEINADIVQNSILNAPKLKLKPTHISIRDKWTLFIYPPETEKTSEYYMMQKLKFALPRVVIKGINSVSRAIIHQDESNGKTKYKLLVEGLNLRAVMATHGVKGNSTTSNHTIEVEKTLGIEAARQTIMNEIAYTMVNHGMNIDARHIMLLADLMTFKGEVLGITRFGLAKMKESVLMLASFEKTSDHLFDAAFHGQSDVVNGVSDCIIMGRPMSLGTGMFQLLFKPSRTPLPTKTSLIFDTPDLHLPQCTI</sequence>
<proteinExistence type="inferred from homology"/>
<dbReference type="Pfam" id="PF00623">
    <property type="entry name" value="RNA_pol_Rpb1_2"/>
    <property type="match status" value="1"/>
</dbReference>
<dbReference type="STRING" id="400682.A0A1X7UDI1"/>
<organism evidence="16">
    <name type="scientific">Amphimedon queenslandica</name>
    <name type="common">Sponge</name>
    <dbReference type="NCBI Taxonomy" id="400682"/>
    <lineage>
        <taxon>Eukaryota</taxon>
        <taxon>Metazoa</taxon>
        <taxon>Porifera</taxon>
        <taxon>Demospongiae</taxon>
        <taxon>Heteroscleromorpha</taxon>
        <taxon>Haplosclerida</taxon>
        <taxon>Niphatidae</taxon>
        <taxon>Amphimedon</taxon>
    </lineage>
</organism>
<evidence type="ECO:0000256" key="13">
    <source>
        <dbReference type="ARBA" id="ARBA00058108"/>
    </source>
</evidence>
<dbReference type="EnsemblMetazoa" id="Aqu2.1.26009_001">
    <property type="protein sequence ID" value="Aqu2.1.26009_001"/>
    <property type="gene ID" value="Aqu2.1.26009"/>
</dbReference>
<dbReference type="GO" id="GO:0006351">
    <property type="term" value="P:DNA-templated transcription"/>
    <property type="evidence" value="ECO:0007669"/>
    <property type="project" value="InterPro"/>
</dbReference>
<dbReference type="EnsemblMetazoa" id="XM_019999261.1">
    <property type="protein sequence ID" value="XP_019854820.1"/>
    <property type="gene ID" value="LOC100641262"/>
</dbReference>
<comment type="subcellular location">
    <subcellularLocation>
        <location evidence="1">Nucleus</location>
    </subcellularLocation>
</comment>
<dbReference type="InterPro" id="IPR038120">
    <property type="entry name" value="Rpb1_funnel_sf"/>
</dbReference>
<evidence type="ECO:0000256" key="11">
    <source>
        <dbReference type="ARBA" id="ARBA00023242"/>
    </source>
</evidence>
<evidence type="ECO:0000256" key="4">
    <source>
        <dbReference type="ARBA" id="ARBA00022478"/>
    </source>
</evidence>
<dbReference type="Gene3D" id="3.30.1490.180">
    <property type="entry name" value="RNA polymerase ii"/>
    <property type="match status" value="1"/>
</dbReference>
<comment type="catalytic activity">
    <reaction evidence="12 14">
        <text>RNA(n) + a ribonucleoside 5'-triphosphate = RNA(n+1) + diphosphate</text>
        <dbReference type="Rhea" id="RHEA:21248"/>
        <dbReference type="Rhea" id="RHEA-COMP:14527"/>
        <dbReference type="Rhea" id="RHEA-COMP:17342"/>
        <dbReference type="ChEBI" id="CHEBI:33019"/>
        <dbReference type="ChEBI" id="CHEBI:61557"/>
        <dbReference type="ChEBI" id="CHEBI:140395"/>
        <dbReference type="EC" id="2.7.7.6"/>
    </reaction>
</comment>
<evidence type="ECO:0000313" key="16">
    <source>
        <dbReference type="EnsemblMetazoa" id="Aqu2.1.26009_001"/>
    </source>
</evidence>
<dbReference type="KEGG" id="aqu:100641262"/>
<dbReference type="FunFam" id="2.40.40.20:FF:000019">
    <property type="entry name" value="DNA-directed RNA polymerase II subunit RPB1"/>
    <property type="match status" value="1"/>
</dbReference>
<dbReference type="InterPro" id="IPR006592">
    <property type="entry name" value="RNA_pol_N"/>
</dbReference>